<dbReference type="AlphaFoldDB" id="A0A4V6QGE6"/>
<evidence type="ECO:0000259" key="3">
    <source>
        <dbReference type="Pfam" id="PF02230"/>
    </source>
</evidence>
<dbReference type="Gene3D" id="3.40.50.1820">
    <property type="entry name" value="alpha/beta hydrolase"/>
    <property type="match status" value="1"/>
</dbReference>
<dbReference type="EMBL" id="SOFI01000003">
    <property type="protein sequence ID" value="TFB79748.1"/>
    <property type="molecule type" value="Genomic_DNA"/>
</dbReference>
<comment type="caution">
    <text evidence="4">The sequence shown here is derived from an EMBL/GenBank/DDBJ whole genome shotgun (WGS) entry which is preliminary data.</text>
</comment>
<dbReference type="RefSeq" id="WP_104095620.1">
    <property type="nucleotide sequence ID" value="NZ_JACHBP010000001.1"/>
</dbReference>
<sequence>MRIDSDAVMWSAPERERAGRPLLVLLHGFGATEGDMFAFSRHLPLAPVIASVRAPLSAGSGYTWFPSDDASSEERLDSIADVTAALLDWVDSTTSTGVGIIGLSQGGTMALEMLRTSPDRFACVVNLSGFVLPSDNAGDALLAERRPPVFWGRGTSDETIPTSLIDHTGDWLQRHSALTGRIYEGLGHAVSDAELGEVSAFIREHL</sequence>
<evidence type="ECO:0000313" key="4">
    <source>
        <dbReference type="EMBL" id="TFB79748.1"/>
    </source>
</evidence>
<dbReference type="PANTHER" id="PTHR10655:SF17">
    <property type="entry name" value="LYSOPHOSPHOLIPASE-LIKE PROTEIN 1"/>
    <property type="match status" value="1"/>
</dbReference>
<dbReference type="PANTHER" id="PTHR10655">
    <property type="entry name" value="LYSOPHOSPHOLIPASE-RELATED"/>
    <property type="match status" value="1"/>
</dbReference>
<dbReference type="SUPFAM" id="SSF53474">
    <property type="entry name" value="alpha/beta-Hydrolases"/>
    <property type="match status" value="1"/>
</dbReference>
<dbReference type="InterPro" id="IPR029058">
    <property type="entry name" value="AB_hydrolase_fold"/>
</dbReference>
<dbReference type="Proteomes" id="UP000298488">
    <property type="component" value="Unassembled WGS sequence"/>
</dbReference>
<dbReference type="OrthoDB" id="9780848at2"/>
<keyword evidence="5" id="KW-1185">Reference proteome</keyword>
<gene>
    <name evidence="4" type="ORF">E3N84_06650</name>
</gene>
<protein>
    <submittedName>
        <fullName evidence="4">Alpha/beta fold hydrolase</fullName>
    </submittedName>
</protein>
<evidence type="ECO:0000256" key="1">
    <source>
        <dbReference type="ARBA" id="ARBA00006499"/>
    </source>
</evidence>
<proteinExistence type="inferred from homology"/>
<dbReference type="GO" id="GO:0016787">
    <property type="term" value="F:hydrolase activity"/>
    <property type="evidence" value="ECO:0007669"/>
    <property type="project" value="UniProtKB-KW"/>
</dbReference>
<feature type="domain" description="Phospholipase/carboxylesterase/thioesterase" evidence="3">
    <location>
        <begin position="17"/>
        <end position="205"/>
    </location>
</feature>
<organism evidence="4 5">
    <name type="scientific">Terrimesophilobacter mesophilus</name>
    <dbReference type="NCBI Taxonomy" id="433647"/>
    <lineage>
        <taxon>Bacteria</taxon>
        <taxon>Bacillati</taxon>
        <taxon>Actinomycetota</taxon>
        <taxon>Actinomycetes</taxon>
        <taxon>Micrococcales</taxon>
        <taxon>Microbacteriaceae</taxon>
        <taxon>Terrimesophilobacter</taxon>
    </lineage>
</organism>
<dbReference type="Pfam" id="PF02230">
    <property type="entry name" value="Abhydrolase_2"/>
    <property type="match status" value="1"/>
</dbReference>
<name>A0A4V6QGE6_9MICO</name>
<evidence type="ECO:0000313" key="5">
    <source>
        <dbReference type="Proteomes" id="UP000298488"/>
    </source>
</evidence>
<comment type="similarity">
    <text evidence="1">Belongs to the AB hydrolase superfamily. AB hydrolase 2 family.</text>
</comment>
<accession>A0A4V6QGE6</accession>
<reference evidence="4 5" key="1">
    <citation type="submission" date="2019-03" db="EMBL/GenBank/DDBJ databases">
        <title>Genomics of glacier-inhabiting Cryobacterium strains.</title>
        <authorList>
            <person name="Liu Q."/>
            <person name="Xin Y.-H."/>
        </authorList>
    </citation>
    <scope>NUCLEOTIDE SEQUENCE [LARGE SCALE GENOMIC DNA]</scope>
    <source>
        <strain evidence="4 5">CGMCC 1.10440</strain>
    </source>
</reference>
<dbReference type="InterPro" id="IPR050565">
    <property type="entry name" value="LYPA1-2/EST-like"/>
</dbReference>
<evidence type="ECO:0000256" key="2">
    <source>
        <dbReference type="ARBA" id="ARBA00022801"/>
    </source>
</evidence>
<dbReference type="InterPro" id="IPR003140">
    <property type="entry name" value="PLipase/COase/thioEstase"/>
</dbReference>
<keyword evidence="2 4" id="KW-0378">Hydrolase</keyword>